<proteinExistence type="predicted"/>
<reference evidence="9" key="1">
    <citation type="journal article" date="2019" name="Nat. Commun.">
        <title>The genome of broomcorn millet.</title>
        <authorList>
            <person name="Zou C."/>
            <person name="Miki D."/>
            <person name="Li D."/>
            <person name="Tang Q."/>
            <person name="Xiao L."/>
            <person name="Rajput S."/>
            <person name="Deng P."/>
            <person name="Jia W."/>
            <person name="Huang R."/>
            <person name="Zhang M."/>
            <person name="Sun Y."/>
            <person name="Hu J."/>
            <person name="Fu X."/>
            <person name="Schnable P.S."/>
            <person name="Li F."/>
            <person name="Zhang H."/>
            <person name="Feng B."/>
            <person name="Zhu X."/>
            <person name="Liu R."/>
            <person name="Schnable J.C."/>
            <person name="Zhu J.-K."/>
            <person name="Zhang H."/>
        </authorList>
    </citation>
    <scope>NUCLEOTIDE SEQUENCE [LARGE SCALE GENOMIC DNA]</scope>
</reference>
<dbReference type="GO" id="GO:0003677">
    <property type="term" value="F:DNA binding"/>
    <property type="evidence" value="ECO:0007669"/>
    <property type="project" value="UniProtKB-KW"/>
</dbReference>
<dbReference type="Proteomes" id="UP000275267">
    <property type="component" value="Unassembled WGS sequence"/>
</dbReference>
<keyword evidence="2" id="KW-0238">DNA-binding</keyword>
<dbReference type="PANTHER" id="PTHR44042">
    <property type="entry name" value="DUPLICATED HOMEODOMAIN-LIKE SUPERFAMILY PROTEIN-RELATED"/>
    <property type="match status" value="1"/>
</dbReference>
<dbReference type="PROSITE" id="PS51293">
    <property type="entry name" value="SANT"/>
    <property type="match status" value="1"/>
</dbReference>
<accession>A0A3L6SYG9</accession>
<dbReference type="SUPFAM" id="SSF46689">
    <property type="entry name" value="Homeodomain-like"/>
    <property type="match status" value="1"/>
</dbReference>
<evidence type="ECO:0000256" key="2">
    <source>
        <dbReference type="ARBA" id="ARBA00023125"/>
    </source>
</evidence>
<evidence type="ECO:0000259" key="5">
    <source>
        <dbReference type="PROSITE" id="PS50090"/>
    </source>
</evidence>
<protein>
    <submittedName>
        <fullName evidence="8">Protein REVEILLE 4-like</fullName>
    </submittedName>
</protein>
<dbReference type="OrthoDB" id="582313at2759"/>
<evidence type="ECO:0000256" key="4">
    <source>
        <dbReference type="ARBA" id="ARBA00023242"/>
    </source>
</evidence>
<dbReference type="NCBIfam" id="TIGR01557">
    <property type="entry name" value="myb_SHAQKYF"/>
    <property type="match status" value="1"/>
</dbReference>
<evidence type="ECO:0000313" key="8">
    <source>
        <dbReference type="EMBL" id="RLN29532.1"/>
    </source>
</evidence>
<keyword evidence="4" id="KW-0539">Nucleus</keyword>
<dbReference type="InterPro" id="IPR017884">
    <property type="entry name" value="SANT_dom"/>
</dbReference>
<evidence type="ECO:0000259" key="6">
    <source>
        <dbReference type="PROSITE" id="PS51293"/>
    </source>
</evidence>
<evidence type="ECO:0000256" key="3">
    <source>
        <dbReference type="ARBA" id="ARBA00023163"/>
    </source>
</evidence>
<dbReference type="InterPro" id="IPR017930">
    <property type="entry name" value="Myb_dom"/>
</dbReference>
<dbReference type="InterPro" id="IPR006447">
    <property type="entry name" value="Myb_dom_plants"/>
</dbReference>
<dbReference type="STRING" id="4540.A0A3L6SYG9"/>
<dbReference type="PROSITE" id="PS50090">
    <property type="entry name" value="MYB_LIKE"/>
    <property type="match status" value="1"/>
</dbReference>
<feature type="domain" description="HTH myb-type" evidence="7">
    <location>
        <begin position="15"/>
        <end position="71"/>
    </location>
</feature>
<dbReference type="PROSITE" id="PS51294">
    <property type="entry name" value="HTH_MYB"/>
    <property type="match status" value="1"/>
</dbReference>
<sequence>MEEAPNRQVLIPQQERRHKRLFWTTEEHRQFLRGLHMYGRGDWKNISRHFVTTKTSVQVSSHAQKYFRRVERTTEKQRYSINDVSLCDAEPLAQRNYSSLEALAFAGGANNQNGYGSGRQLATMNNLARIWSPFLYRTGQASSSQATTWTGQQTGSSSSATLAVEGPKIQMARIGDQPGDFLPEQNM</sequence>
<dbReference type="Gene3D" id="1.10.10.60">
    <property type="entry name" value="Homeodomain-like"/>
    <property type="match status" value="1"/>
</dbReference>
<organism evidence="8 9">
    <name type="scientific">Panicum miliaceum</name>
    <name type="common">Proso millet</name>
    <name type="synonym">Broomcorn millet</name>
    <dbReference type="NCBI Taxonomy" id="4540"/>
    <lineage>
        <taxon>Eukaryota</taxon>
        <taxon>Viridiplantae</taxon>
        <taxon>Streptophyta</taxon>
        <taxon>Embryophyta</taxon>
        <taxon>Tracheophyta</taxon>
        <taxon>Spermatophyta</taxon>
        <taxon>Magnoliopsida</taxon>
        <taxon>Liliopsida</taxon>
        <taxon>Poales</taxon>
        <taxon>Poaceae</taxon>
        <taxon>PACMAD clade</taxon>
        <taxon>Panicoideae</taxon>
        <taxon>Panicodae</taxon>
        <taxon>Paniceae</taxon>
        <taxon>Panicinae</taxon>
        <taxon>Panicum</taxon>
        <taxon>Panicum sect. Panicum</taxon>
    </lineage>
</organism>
<evidence type="ECO:0000256" key="1">
    <source>
        <dbReference type="ARBA" id="ARBA00023015"/>
    </source>
</evidence>
<dbReference type="PANTHER" id="PTHR44042:SF11">
    <property type="entry name" value="OS06G0173800 PROTEIN"/>
    <property type="match status" value="1"/>
</dbReference>
<dbReference type="SMART" id="SM00717">
    <property type="entry name" value="SANT"/>
    <property type="match status" value="1"/>
</dbReference>
<gene>
    <name evidence="8" type="ORF">C2845_PM05G12140</name>
</gene>
<dbReference type="CDD" id="cd00167">
    <property type="entry name" value="SANT"/>
    <property type="match status" value="1"/>
</dbReference>
<dbReference type="AlphaFoldDB" id="A0A3L6SYG9"/>
<feature type="domain" description="SANT" evidence="6">
    <location>
        <begin position="23"/>
        <end position="71"/>
    </location>
</feature>
<feature type="domain" description="Myb-like" evidence="5">
    <location>
        <begin position="15"/>
        <end position="67"/>
    </location>
</feature>
<dbReference type="InterPro" id="IPR009057">
    <property type="entry name" value="Homeodomain-like_sf"/>
</dbReference>
<dbReference type="Pfam" id="PF00249">
    <property type="entry name" value="Myb_DNA-binding"/>
    <property type="match status" value="1"/>
</dbReference>
<keyword evidence="3" id="KW-0804">Transcription</keyword>
<keyword evidence="1" id="KW-0805">Transcription regulation</keyword>
<name>A0A3L6SYG9_PANMI</name>
<evidence type="ECO:0000313" key="9">
    <source>
        <dbReference type="Proteomes" id="UP000275267"/>
    </source>
</evidence>
<evidence type="ECO:0000259" key="7">
    <source>
        <dbReference type="PROSITE" id="PS51294"/>
    </source>
</evidence>
<dbReference type="EMBL" id="PQIB02000003">
    <property type="protein sequence ID" value="RLN29532.1"/>
    <property type="molecule type" value="Genomic_DNA"/>
</dbReference>
<dbReference type="InterPro" id="IPR001005">
    <property type="entry name" value="SANT/Myb"/>
</dbReference>
<comment type="caution">
    <text evidence="8">The sequence shown here is derived from an EMBL/GenBank/DDBJ whole genome shotgun (WGS) entry which is preliminary data.</text>
</comment>
<keyword evidence="9" id="KW-1185">Reference proteome</keyword>